<sequence>MVITMIPAKRHTDLNLVDILEAEHNPELIVQPMMEVPADVPVGWGIWDDEIDDRRVTYMVGLIDSAQKYNKTS</sequence>
<reference evidence="1 2" key="1">
    <citation type="submission" date="2020-02" db="EMBL/GenBank/DDBJ databases">
        <authorList>
            <person name="Ma Q."/>
            <person name="Huang Y."/>
            <person name="Song X."/>
            <person name="Pei D."/>
        </authorList>
    </citation>
    <scope>NUCLEOTIDE SEQUENCE [LARGE SCALE GENOMIC DNA]</scope>
    <source>
        <strain evidence="1">Sxm20200214</strain>
        <tissue evidence="1">Leaf</tissue>
    </source>
</reference>
<evidence type="ECO:0000313" key="1">
    <source>
        <dbReference type="EMBL" id="KAG2323741.1"/>
    </source>
</evidence>
<dbReference type="OrthoDB" id="1111119at2759"/>
<dbReference type="EMBL" id="JAAMPC010000002">
    <property type="protein sequence ID" value="KAG2323741.1"/>
    <property type="molecule type" value="Genomic_DNA"/>
</dbReference>
<name>A0A8X7W621_BRACI</name>
<keyword evidence="2" id="KW-1185">Reference proteome</keyword>
<gene>
    <name evidence="1" type="ORF">Bca52824_006469</name>
</gene>
<organism evidence="1 2">
    <name type="scientific">Brassica carinata</name>
    <name type="common">Ethiopian mustard</name>
    <name type="synonym">Abyssinian cabbage</name>
    <dbReference type="NCBI Taxonomy" id="52824"/>
    <lineage>
        <taxon>Eukaryota</taxon>
        <taxon>Viridiplantae</taxon>
        <taxon>Streptophyta</taxon>
        <taxon>Embryophyta</taxon>
        <taxon>Tracheophyta</taxon>
        <taxon>Spermatophyta</taxon>
        <taxon>Magnoliopsida</taxon>
        <taxon>eudicotyledons</taxon>
        <taxon>Gunneridae</taxon>
        <taxon>Pentapetalae</taxon>
        <taxon>rosids</taxon>
        <taxon>malvids</taxon>
        <taxon>Brassicales</taxon>
        <taxon>Brassicaceae</taxon>
        <taxon>Brassiceae</taxon>
        <taxon>Brassica</taxon>
    </lineage>
</organism>
<evidence type="ECO:0000313" key="2">
    <source>
        <dbReference type="Proteomes" id="UP000886595"/>
    </source>
</evidence>
<dbReference type="AlphaFoldDB" id="A0A8X7W621"/>
<comment type="caution">
    <text evidence="1">The sequence shown here is derived from an EMBL/GenBank/DDBJ whole genome shotgun (WGS) entry which is preliminary data.</text>
</comment>
<protein>
    <submittedName>
        <fullName evidence="1">Uncharacterized protein</fullName>
    </submittedName>
</protein>
<dbReference type="Proteomes" id="UP000886595">
    <property type="component" value="Unassembled WGS sequence"/>
</dbReference>
<proteinExistence type="predicted"/>
<accession>A0A8X7W621</accession>